<dbReference type="EMBL" id="ML121539">
    <property type="protein sequence ID" value="RPB24947.1"/>
    <property type="molecule type" value="Genomic_DNA"/>
</dbReference>
<evidence type="ECO:0000313" key="2">
    <source>
        <dbReference type="EMBL" id="RPB24947.1"/>
    </source>
</evidence>
<name>A0A3N4LPU1_9PEZI</name>
<proteinExistence type="predicted"/>
<reference evidence="2 3" key="1">
    <citation type="journal article" date="2018" name="Nat. Ecol. Evol.">
        <title>Pezizomycetes genomes reveal the molecular basis of ectomycorrhizal truffle lifestyle.</title>
        <authorList>
            <person name="Murat C."/>
            <person name="Payen T."/>
            <person name="Noel B."/>
            <person name="Kuo A."/>
            <person name="Morin E."/>
            <person name="Chen J."/>
            <person name="Kohler A."/>
            <person name="Krizsan K."/>
            <person name="Balestrini R."/>
            <person name="Da Silva C."/>
            <person name="Montanini B."/>
            <person name="Hainaut M."/>
            <person name="Levati E."/>
            <person name="Barry K.W."/>
            <person name="Belfiori B."/>
            <person name="Cichocki N."/>
            <person name="Clum A."/>
            <person name="Dockter R.B."/>
            <person name="Fauchery L."/>
            <person name="Guy J."/>
            <person name="Iotti M."/>
            <person name="Le Tacon F."/>
            <person name="Lindquist E.A."/>
            <person name="Lipzen A."/>
            <person name="Malagnac F."/>
            <person name="Mello A."/>
            <person name="Molinier V."/>
            <person name="Miyauchi S."/>
            <person name="Poulain J."/>
            <person name="Riccioni C."/>
            <person name="Rubini A."/>
            <person name="Sitrit Y."/>
            <person name="Splivallo R."/>
            <person name="Traeger S."/>
            <person name="Wang M."/>
            <person name="Zifcakova L."/>
            <person name="Wipf D."/>
            <person name="Zambonelli A."/>
            <person name="Paolocci F."/>
            <person name="Nowrousian M."/>
            <person name="Ottonello S."/>
            <person name="Baldrian P."/>
            <person name="Spatafora J.W."/>
            <person name="Henrissat B."/>
            <person name="Nagy L.G."/>
            <person name="Aury J.M."/>
            <person name="Wincker P."/>
            <person name="Grigoriev I.V."/>
            <person name="Bonfante P."/>
            <person name="Martin F.M."/>
        </authorList>
    </citation>
    <scope>NUCLEOTIDE SEQUENCE [LARGE SCALE GENOMIC DNA]</scope>
    <source>
        <strain evidence="2 3">ATCC MYA-4762</strain>
    </source>
</reference>
<protein>
    <submittedName>
        <fullName evidence="2">Uncharacterized protein</fullName>
    </submittedName>
</protein>
<feature type="region of interest" description="Disordered" evidence="1">
    <location>
        <begin position="1"/>
        <end position="49"/>
    </location>
</feature>
<feature type="compositionally biased region" description="Polar residues" evidence="1">
    <location>
        <begin position="24"/>
        <end position="40"/>
    </location>
</feature>
<evidence type="ECO:0000256" key="1">
    <source>
        <dbReference type="SAM" id="MobiDB-lite"/>
    </source>
</evidence>
<dbReference type="Proteomes" id="UP000267821">
    <property type="component" value="Unassembled WGS sequence"/>
</dbReference>
<gene>
    <name evidence="2" type="ORF">L211DRAFT_848314</name>
</gene>
<evidence type="ECO:0000313" key="3">
    <source>
        <dbReference type="Proteomes" id="UP000267821"/>
    </source>
</evidence>
<keyword evidence="3" id="KW-1185">Reference proteome</keyword>
<accession>A0A3N4LPU1</accession>
<dbReference type="InParanoid" id="A0A3N4LPU1"/>
<sequence>MEYSSRLPSPLRAHLEHRRRYRPDSQSLHQRSAPEGNTTVDDSDGSSDAETVVEIIGEDEYLQPPLFIVPPPISTVIPPVIPWVRPTSEDEMPFFHLFKPEKFNRETDAGTLTSGKYVEKAKDIFVALGEEYSSVLATKFVDGLADDSTKLLIDSQFDKAYHFPEVPAAKRDGLSATGKEEGNNKK</sequence>
<dbReference type="AlphaFoldDB" id="A0A3N4LPU1"/>
<organism evidence="2 3">
    <name type="scientific">Terfezia boudieri ATCC MYA-4762</name>
    <dbReference type="NCBI Taxonomy" id="1051890"/>
    <lineage>
        <taxon>Eukaryota</taxon>
        <taxon>Fungi</taxon>
        <taxon>Dikarya</taxon>
        <taxon>Ascomycota</taxon>
        <taxon>Pezizomycotina</taxon>
        <taxon>Pezizomycetes</taxon>
        <taxon>Pezizales</taxon>
        <taxon>Pezizaceae</taxon>
        <taxon>Terfezia</taxon>
    </lineage>
</organism>